<reference evidence="2" key="1">
    <citation type="submission" date="2023-06" db="EMBL/GenBank/DDBJ databases">
        <title>Survivors Of The Sea: Transcriptome response of Skeletonema marinoi to long-term dormancy.</title>
        <authorList>
            <person name="Pinder M.I.M."/>
            <person name="Kourtchenko O."/>
            <person name="Robertson E.K."/>
            <person name="Larsson T."/>
            <person name="Maumus F."/>
            <person name="Osuna-Cruz C.M."/>
            <person name="Vancaester E."/>
            <person name="Stenow R."/>
            <person name="Vandepoele K."/>
            <person name="Ploug H."/>
            <person name="Bruchert V."/>
            <person name="Godhe A."/>
            <person name="Topel M."/>
        </authorList>
    </citation>
    <scope>NUCLEOTIDE SEQUENCE</scope>
    <source>
        <strain evidence="2">R05AC</strain>
    </source>
</reference>
<feature type="chain" id="PRO_5041911853" evidence="1">
    <location>
        <begin position="24"/>
        <end position="181"/>
    </location>
</feature>
<sequence length="181" mass="19920">MTYNTLSALLCCVALLFSREISAFSSSSRCSQNSITTLSRASSSLLLAQSDDTMLNRREWSKRAFASLITGAGSIATIASNPEQSNAADDIIWKTGKSPIIPGQKPKEKGDAREQRKTLVSCAQFLTVRQNARLAMDLMACLGQHLSVYLRVKIFVVQLTSSVHLLSPQDKRFAYKCLELL</sequence>
<evidence type="ECO:0000256" key="1">
    <source>
        <dbReference type="SAM" id="SignalP"/>
    </source>
</evidence>
<accession>A0AAD8YP29</accession>
<proteinExistence type="predicted"/>
<name>A0AAD8YP29_9STRA</name>
<comment type="caution">
    <text evidence="2">The sequence shown here is derived from an EMBL/GenBank/DDBJ whole genome shotgun (WGS) entry which is preliminary data.</text>
</comment>
<keyword evidence="1" id="KW-0732">Signal</keyword>
<evidence type="ECO:0000313" key="3">
    <source>
        <dbReference type="Proteomes" id="UP001224775"/>
    </source>
</evidence>
<gene>
    <name evidence="2" type="ORF">QTG54_000953</name>
</gene>
<keyword evidence="3" id="KW-1185">Reference proteome</keyword>
<evidence type="ECO:0000313" key="2">
    <source>
        <dbReference type="EMBL" id="KAK1749014.1"/>
    </source>
</evidence>
<protein>
    <submittedName>
        <fullName evidence="2">Uncharacterized protein</fullName>
    </submittedName>
</protein>
<dbReference type="Proteomes" id="UP001224775">
    <property type="component" value="Unassembled WGS sequence"/>
</dbReference>
<dbReference type="EMBL" id="JATAAI010000001">
    <property type="protein sequence ID" value="KAK1749014.1"/>
    <property type="molecule type" value="Genomic_DNA"/>
</dbReference>
<organism evidence="2 3">
    <name type="scientific">Skeletonema marinoi</name>
    <dbReference type="NCBI Taxonomy" id="267567"/>
    <lineage>
        <taxon>Eukaryota</taxon>
        <taxon>Sar</taxon>
        <taxon>Stramenopiles</taxon>
        <taxon>Ochrophyta</taxon>
        <taxon>Bacillariophyta</taxon>
        <taxon>Coscinodiscophyceae</taxon>
        <taxon>Thalassiosirophycidae</taxon>
        <taxon>Thalassiosirales</taxon>
        <taxon>Skeletonemataceae</taxon>
        <taxon>Skeletonema</taxon>
        <taxon>Skeletonema marinoi-dohrnii complex</taxon>
    </lineage>
</organism>
<dbReference type="AlphaFoldDB" id="A0AAD8YP29"/>
<feature type="signal peptide" evidence="1">
    <location>
        <begin position="1"/>
        <end position="23"/>
    </location>
</feature>